<proteinExistence type="predicted"/>
<reference evidence="1" key="1">
    <citation type="journal article" date="2019" name="bioRxiv">
        <title>The Genome of the Zebra Mussel, Dreissena polymorpha: A Resource for Invasive Species Research.</title>
        <authorList>
            <person name="McCartney M.A."/>
            <person name="Auch B."/>
            <person name="Kono T."/>
            <person name="Mallez S."/>
            <person name="Zhang Y."/>
            <person name="Obille A."/>
            <person name="Becker A."/>
            <person name="Abrahante J.E."/>
            <person name="Garbe J."/>
            <person name="Badalamenti J.P."/>
            <person name="Herman A."/>
            <person name="Mangelson H."/>
            <person name="Liachko I."/>
            <person name="Sullivan S."/>
            <person name="Sone E.D."/>
            <person name="Koren S."/>
            <person name="Silverstein K.A.T."/>
            <person name="Beckman K.B."/>
            <person name="Gohl D.M."/>
        </authorList>
    </citation>
    <scope>NUCLEOTIDE SEQUENCE</scope>
    <source>
        <strain evidence="1">Duluth1</strain>
        <tissue evidence="1">Whole animal</tissue>
    </source>
</reference>
<reference evidence="1" key="2">
    <citation type="submission" date="2020-11" db="EMBL/GenBank/DDBJ databases">
        <authorList>
            <person name="McCartney M.A."/>
            <person name="Auch B."/>
            <person name="Kono T."/>
            <person name="Mallez S."/>
            <person name="Becker A."/>
            <person name="Gohl D.M."/>
            <person name="Silverstein K.A.T."/>
            <person name="Koren S."/>
            <person name="Bechman K.B."/>
            <person name="Herman A."/>
            <person name="Abrahante J.E."/>
            <person name="Garbe J."/>
        </authorList>
    </citation>
    <scope>NUCLEOTIDE SEQUENCE</scope>
    <source>
        <strain evidence="1">Duluth1</strain>
        <tissue evidence="1">Whole animal</tissue>
    </source>
</reference>
<keyword evidence="2" id="KW-1185">Reference proteome</keyword>
<gene>
    <name evidence="1" type="ORF">DPMN_017077</name>
</gene>
<dbReference type="EMBL" id="JAIWYP010000001">
    <property type="protein sequence ID" value="KAH3892941.1"/>
    <property type="molecule type" value="Genomic_DNA"/>
</dbReference>
<dbReference type="Proteomes" id="UP000828390">
    <property type="component" value="Unassembled WGS sequence"/>
</dbReference>
<name>A0A9D4NE17_DREPO</name>
<accession>A0A9D4NE17</accession>
<evidence type="ECO:0000313" key="1">
    <source>
        <dbReference type="EMBL" id="KAH3892941.1"/>
    </source>
</evidence>
<sequence>MGLTPYAVRVTPDQPGHRKRSRKVLRSHYRTAYLMTGLCGCADWSGATWLHMTYDPFIA</sequence>
<evidence type="ECO:0000313" key="2">
    <source>
        <dbReference type="Proteomes" id="UP000828390"/>
    </source>
</evidence>
<organism evidence="1 2">
    <name type="scientific">Dreissena polymorpha</name>
    <name type="common">Zebra mussel</name>
    <name type="synonym">Mytilus polymorpha</name>
    <dbReference type="NCBI Taxonomy" id="45954"/>
    <lineage>
        <taxon>Eukaryota</taxon>
        <taxon>Metazoa</taxon>
        <taxon>Spiralia</taxon>
        <taxon>Lophotrochozoa</taxon>
        <taxon>Mollusca</taxon>
        <taxon>Bivalvia</taxon>
        <taxon>Autobranchia</taxon>
        <taxon>Heteroconchia</taxon>
        <taxon>Euheterodonta</taxon>
        <taxon>Imparidentia</taxon>
        <taxon>Neoheterodontei</taxon>
        <taxon>Myida</taxon>
        <taxon>Dreissenoidea</taxon>
        <taxon>Dreissenidae</taxon>
        <taxon>Dreissena</taxon>
    </lineage>
</organism>
<protein>
    <submittedName>
        <fullName evidence="1">Uncharacterized protein</fullName>
    </submittedName>
</protein>
<dbReference type="AlphaFoldDB" id="A0A9D4NE17"/>
<comment type="caution">
    <text evidence="1">The sequence shown here is derived from an EMBL/GenBank/DDBJ whole genome shotgun (WGS) entry which is preliminary data.</text>
</comment>